<gene>
    <name evidence="1" type="ORF">MC7420_7407</name>
</gene>
<name>B4VHT9_9CYAN</name>
<protein>
    <submittedName>
        <fullName evidence="1">Uncharacterized protein</fullName>
    </submittedName>
</protein>
<dbReference type="AlphaFoldDB" id="B4VHT9"/>
<dbReference type="EMBL" id="DS989841">
    <property type="protein sequence ID" value="EDX78754.1"/>
    <property type="molecule type" value="Genomic_DNA"/>
</dbReference>
<reference evidence="1 2" key="1">
    <citation type="submission" date="2008-07" db="EMBL/GenBank/DDBJ databases">
        <authorList>
            <person name="Tandeau de Marsac N."/>
            <person name="Ferriera S."/>
            <person name="Johnson J."/>
            <person name="Kravitz S."/>
            <person name="Beeson K."/>
            <person name="Sutton G."/>
            <person name="Rogers Y.-H."/>
            <person name="Friedman R."/>
            <person name="Frazier M."/>
            <person name="Venter J.C."/>
        </authorList>
    </citation>
    <scope>NUCLEOTIDE SEQUENCE [LARGE SCALE GENOMIC DNA]</scope>
    <source>
        <strain evidence="1 2">PCC 7420</strain>
    </source>
</reference>
<proteinExistence type="predicted"/>
<dbReference type="HOGENOM" id="CLU_3268452_0_0_3"/>
<evidence type="ECO:0000313" key="2">
    <source>
        <dbReference type="Proteomes" id="UP000003835"/>
    </source>
</evidence>
<keyword evidence="2" id="KW-1185">Reference proteome</keyword>
<sequence length="41" mass="4416">MPSIRREGDGSVQGAMVRFRGRWFGSGGDGSVQGAMVRFRG</sequence>
<evidence type="ECO:0000313" key="1">
    <source>
        <dbReference type="EMBL" id="EDX78754.1"/>
    </source>
</evidence>
<accession>B4VHT9</accession>
<dbReference type="STRING" id="118168.MC7420_7407"/>
<organism evidence="1 2">
    <name type="scientific">Coleofasciculus chthonoplastes PCC 7420</name>
    <dbReference type="NCBI Taxonomy" id="118168"/>
    <lineage>
        <taxon>Bacteria</taxon>
        <taxon>Bacillati</taxon>
        <taxon>Cyanobacteriota</taxon>
        <taxon>Cyanophyceae</taxon>
        <taxon>Coleofasciculales</taxon>
        <taxon>Coleofasciculaceae</taxon>
        <taxon>Coleofasciculus</taxon>
    </lineage>
</organism>
<dbReference type="Proteomes" id="UP000003835">
    <property type="component" value="Unassembled WGS sequence"/>
</dbReference>